<dbReference type="Pfam" id="PF01925">
    <property type="entry name" value="TauE"/>
    <property type="match status" value="1"/>
</dbReference>
<organism evidence="6 7">
    <name type="scientific">Ramlibacter tataouinensis (strain ATCC BAA-407 / DSM 14655 / LMG 21543 / TTB310)</name>
    <dbReference type="NCBI Taxonomy" id="365046"/>
    <lineage>
        <taxon>Bacteria</taxon>
        <taxon>Pseudomonadati</taxon>
        <taxon>Pseudomonadota</taxon>
        <taxon>Betaproteobacteria</taxon>
        <taxon>Burkholderiales</taxon>
        <taxon>Comamonadaceae</taxon>
        <taxon>Ramlibacter</taxon>
    </lineage>
</organism>
<dbReference type="HOGENOM" id="CLU_045498_6_0_4"/>
<feature type="transmembrane region" description="Helical" evidence="5">
    <location>
        <begin position="62"/>
        <end position="80"/>
    </location>
</feature>
<evidence type="ECO:0000256" key="1">
    <source>
        <dbReference type="ARBA" id="ARBA00004141"/>
    </source>
</evidence>
<dbReference type="AlphaFoldDB" id="F5Y5M8"/>
<feature type="transmembrane region" description="Helical" evidence="5">
    <location>
        <begin position="20"/>
        <end position="50"/>
    </location>
</feature>
<dbReference type="GO" id="GO:0005886">
    <property type="term" value="C:plasma membrane"/>
    <property type="evidence" value="ECO:0007669"/>
    <property type="project" value="UniProtKB-SubCell"/>
</dbReference>
<keyword evidence="2 5" id="KW-0812">Transmembrane</keyword>
<feature type="transmembrane region" description="Helical" evidence="5">
    <location>
        <begin position="190"/>
        <end position="214"/>
    </location>
</feature>
<keyword evidence="5" id="KW-1003">Cell membrane</keyword>
<protein>
    <recommendedName>
        <fullName evidence="5">Probable membrane transporter protein</fullName>
    </recommendedName>
</protein>
<dbReference type="EMBL" id="CP000245">
    <property type="protein sequence ID" value="AEG92724.1"/>
    <property type="molecule type" value="Genomic_DNA"/>
</dbReference>
<dbReference type="PANTHER" id="PTHR43483:SF3">
    <property type="entry name" value="MEMBRANE TRANSPORTER PROTEIN HI_0806-RELATED"/>
    <property type="match status" value="1"/>
</dbReference>
<dbReference type="InterPro" id="IPR002781">
    <property type="entry name" value="TM_pro_TauE-like"/>
</dbReference>
<feature type="transmembrane region" description="Helical" evidence="5">
    <location>
        <begin position="100"/>
        <end position="118"/>
    </location>
</feature>
<evidence type="ECO:0000313" key="6">
    <source>
        <dbReference type="EMBL" id="AEG92724.1"/>
    </source>
</evidence>
<name>F5Y5M8_RAMTT</name>
<dbReference type="PATRIC" id="fig|365046.3.peg.1664"/>
<reference evidence="6 7" key="2">
    <citation type="journal article" date="2011" name="PLoS ONE">
        <title>The Cyst-Dividing Bacterium Ramlibacter tataouinensis TTB310 Genome Reveals a Well-Stocked Toolbox for Adaptation to a Desert Environment.</title>
        <authorList>
            <person name="De Luca G."/>
            <person name="Barakat M."/>
            <person name="Ortet P."/>
            <person name="Fochesato S."/>
            <person name="Jourlin-Castelli C."/>
            <person name="Ansaldi M."/>
            <person name="Py B."/>
            <person name="Fichant G."/>
            <person name="Coutinho P.M."/>
            <person name="Voulhoux R."/>
            <person name="Bastien O."/>
            <person name="Marechal E."/>
            <person name="Henrissat B."/>
            <person name="Quentin Y."/>
            <person name="Noirot P."/>
            <person name="Filloux A."/>
            <person name="Mejean V."/>
            <person name="Dubow M.S."/>
            <person name="Barras F."/>
            <person name="Barbe V."/>
            <person name="Weissenbach J."/>
            <person name="Mihalcescu I."/>
            <person name="Vermeglio A."/>
            <person name="Achouak W."/>
            <person name="Heulin T."/>
        </authorList>
    </citation>
    <scope>NUCLEOTIDE SEQUENCE [LARGE SCALE GENOMIC DNA]</scope>
    <source>
        <strain evidence="7">ATCC BAA-407 / DSM 14655 / LMG 21543 / TTB310</strain>
    </source>
</reference>
<evidence type="ECO:0000256" key="5">
    <source>
        <dbReference type="RuleBase" id="RU363041"/>
    </source>
</evidence>
<feature type="transmembrane region" description="Helical" evidence="5">
    <location>
        <begin position="264"/>
        <end position="281"/>
    </location>
</feature>
<accession>F5Y5M8</accession>
<sequence length="283" mass="29039">MQALPRDNNKRMDLLTPRLIVELALLGLGTGFLAGLLGIGGGMVMVPFITFILSARGVGPDLAVKMAIATSMATIIFTSVSSVRAHHKRGAVRWDIVKRLAPGIVIGSLAGSLGVFALLKGSVLAIFFGLFVGFSATQMFLDKKPKPTRQMPGTAGTVAAGGIIGFLSGLVGAGGGFISVPFMAWCNVAIHNAVATSAALGFPIAVANVAGYVISGQSVSGLPPASFGYIWLPGLVVIALGSVLTAPLGAKAAHALPVKQLKKVFGSILYLLAAYMFYKGLSG</sequence>
<dbReference type="KEGG" id="rta:Rta_16320"/>
<feature type="transmembrane region" description="Helical" evidence="5">
    <location>
        <begin position="124"/>
        <end position="141"/>
    </location>
</feature>
<comment type="subcellular location">
    <subcellularLocation>
        <location evidence="5">Cell membrane</location>
        <topology evidence="5">Multi-pass membrane protein</topology>
    </subcellularLocation>
    <subcellularLocation>
        <location evidence="1">Membrane</location>
        <topology evidence="1">Multi-pass membrane protein</topology>
    </subcellularLocation>
</comment>
<feature type="transmembrane region" description="Helical" evidence="5">
    <location>
        <begin position="153"/>
        <end position="178"/>
    </location>
</feature>
<reference evidence="7" key="1">
    <citation type="submission" date="2006-01" db="EMBL/GenBank/DDBJ databases">
        <title>Genome of the cyst-dividing bacterium Ramlibacter tataouinensis.</title>
        <authorList>
            <person name="Barakat M."/>
            <person name="Ortet P."/>
            <person name="De Luca G."/>
            <person name="Jourlin-Castelli C."/>
            <person name="Ansaldi M."/>
            <person name="Py B."/>
            <person name="Fichant G."/>
            <person name="Coutinho P."/>
            <person name="Voulhoux R."/>
            <person name="Bastien O."/>
            <person name="Roy S."/>
            <person name="Marechal E."/>
            <person name="Henrissat B."/>
            <person name="Quentin Y."/>
            <person name="Noirot P."/>
            <person name="Filloux A."/>
            <person name="Mejean V."/>
            <person name="DuBow M."/>
            <person name="Barras F."/>
            <person name="Heulin T."/>
        </authorList>
    </citation>
    <scope>NUCLEOTIDE SEQUENCE [LARGE SCALE GENOMIC DNA]</scope>
    <source>
        <strain evidence="7">ATCC BAA-407 / DSM 14655 / LMG 21543 / TTB310</strain>
    </source>
</reference>
<dbReference type="eggNOG" id="COG0730">
    <property type="taxonomic scope" value="Bacteria"/>
</dbReference>
<dbReference type="Proteomes" id="UP000008385">
    <property type="component" value="Chromosome"/>
</dbReference>
<gene>
    <name evidence="6" type="ordered locus">Rta_16320</name>
</gene>
<evidence type="ECO:0000313" key="7">
    <source>
        <dbReference type="Proteomes" id="UP000008385"/>
    </source>
</evidence>
<feature type="transmembrane region" description="Helical" evidence="5">
    <location>
        <begin position="226"/>
        <end position="244"/>
    </location>
</feature>
<keyword evidence="3 5" id="KW-1133">Transmembrane helix</keyword>
<keyword evidence="7" id="KW-1185">Reference proteome</keyword>
<dbReference type="PANTHER" id="PTHR43483">
    <property type="entry name" value="MEMBRANE TRANSPORTER PROTEIN HI_0806-RELATED"/>
    <property type="match status" value="1"/>
</dbReference>
<proteinExistence type="inferred from homology"/>
<comment type="similarity">
    <text evidence="5">Belongs to the 4-toluene sulfonate uptake permease (TSUP) (TC 2.A.102) family.</text>
</comment>
<keyword evidence="4 5" id="KW-0472">Membrane</keyword>
<evidence type="ECO:0000256" key="2">
    <source>
        <dbReference type="ARBA" id="ARBA00022692"/>
    </source>
</evidence>
<evidence type="ECO:0000256" key="3">
    <source>
        <dbReference type="ARBA" id="ARBA00022989"/>
    </source>
</evidence>
<evidence type="ECO:0000256" key="4">
    <source>
        <dbReference type="ARBA" id="ARBA00023136"/>
    </source>
</evidence>